<protein>
    <submittedName>
        <fullName evidence="4">1-acyl-sn-glycerol-3-phosphate acyltransferase</fullName>
    </submittedName>
</protein>
<accession>A0A1H0V6Y2</accession>
<dbReference type="RefSeq" id="WP_089654763.1">
    <property type="nucleotide sequence ID" value="NZ_FNIZ01000031.1"/>
</dbReference>
<gene>
    <name evidence="4" type="ORF">SAMN05421677_13115</name>
</gene>
<evidence type="ECO:0000313" key="5">
    <source>
        <dbReference type="Proteomes" id="UP000198860"/>
    </source>
</evidence>
<evidence type="ECO:0000256" key="2">
    <source>
        <dbReference type="ARBA" id="ARBA00023315"/>
    </source>
</evidence>
<dbReference type="SMART" id="SM00563">
    <property type="entry name" value="PlsC"/>
    <property type="match status" value="1"/>
</dbReference>
<name>A0A1H0V6Y2_HALAD</name>
<evidence type="ECO:0000259" key="3">
    <source>
        <dbReference type="SMART" id="SM00563"/>
    </source>
</evidence>
<keyword evidence="2 4" id="KW-0012">Acyltransferase</keyword>
<dbReference type="EMBL" id="FNIZ01000031">
    <property type="protein sequence ID" value="SDP73856.1"/>
    <property type="molecule type" value="Genomic_DNA"/>
</dbReference>
<dbReference type="PANTHER" id="PTHR10434">
    <property type="entry name" value="1-ACYL-SN-GLYCEROL-3-PHOSPHATE ACYLTRANSFERASE"/>
    <property type="match status" value="1"/>
</dbReference>
<dbReference type="PANTHER" id="PTHR10434:SF11">
    <property type="entry name" value="1-ACYL-SN-GLYCEROL-3-PHOSPHATE ACYLTRANSFERASE"/>
    <property type="match status" value="1"/>
</dbReference>
<dbReference type="InterPro" id="IPR002123">
    <property type="entry name" value="Plipid/glycerol_acylTrfase"/>
</dbReference>
<dbReference type="GO" id="GO:0006654">
    <property type="term" value="P:phosphatidic acid biosynthetic process"/>
    <property type="evidence" value="ECO:0007669"/>
    <property type="project" value="TreeGrafter"/>
</dbReference>
<dbReference type="GO" id="GO:0003841">
    <property type="term" value="F:1-acylglycerol-3-phosphate O-acyltransferase activity"/>
    <property type="evidence" value="ECO:0007669"/>
    <property type="project" value="TreeGrafter"/>
</dbReference>
<evidence type="ECO:0000256" key="1">
    <source>
        <dbReference type="ARBA" id="ARBA00022679"/>
    </source>
</evidence>
<sequence>MFLPARKTSWIQWGFTRFNRLFLNYHFNNIQIQHPSTVPDEKTLFLINHSTWWDPLFIFYINDRLVKSDGYGMMHEEGIRRFPFFRRIGAYSVNGEDRRHLVQSLRYSKHLLEQGKTVWIFPQGNEQPLEKRPLEFFSGISYLTQQCPDIKVVPVSLYYALEHTKKPNAYIRLGEALPKEEYVRLPRKEMTRYFEYAATKQLDELRQDVIEENLHSFKKL</sequence>
<dbReference type="STRING" id="240303.SAMN05421677_13115"/>
<dbReference type="CDD" id="cd06551">
    <property type="entry name" value="LPLAT"/>
    <property type="match status" value="1"/>
</dbReference>
<dbReference type="SUPFAM" id="SSF69593">
    <property type="entry name" value="Glycerol-3-phosphate (1)-acyltransferase"/>
    <property type="match status" value="1"/>
</dbReference>
<dbReference type="AlphaFoldDB" id="A0A1H0V6Y2"/>
<dbReference type="Proteomes" id="UP000198860">
    <property type="component" value="Unassembled WGS sequence"/>
</dbReference>
<dbReference type="GO" id="GO:0005886">
    <property type="term" value="C:plasma membrane"/>
    <property type="evidence" value="ECO:0007669"/>
    <property type="project" value="TreeGrafter"/>
</dbReference>
<dbReference type="OrthoDB" id="152799at2"/>
<dbReference type="Pfam" id="PF01553">
    <property type="entry name" value="Acyltransferase"/>
    <property type="match status" value="1"/>
</dbReference>
<reference evidence="5" key="1">
    <citation type="submission" date="2016-10" db="EMBL/GenBank/DDBJ databases">
        <authorList>
            <person name="Varghese N."/>
            <person name="Submissions S."/>
        </authorList>
    </citation>
    <scope>NUCLEOTIDE SEQUENCE [LARGE SCALE GENOMIC DNA]</scope>
    <source>
        <strain evidence="5">CGMCC 1.3703</strain>
    </source>
</reference>
<organism evidence="4 5">
    <name type="scientific">Halobacillus aidingensis</name>
    <dbReference type="NCBI Taxonomy" id="240303"/>
    <lineage>
        <taxon>Bacteria</taxon>
        <taxon>Bacillati</taxon>
        <taxon>Bacillota</taxon>
        <taxon>Bacilli</taxon>
        <taxon>Bacillales</taxon>
        <taxon>Bacillaceae</taxon>
        <taxon>Halobacillus</taxon>
    </lineage>
</organism>
<proteinExistence type="predicted"/>
<feature type="domain" description="Phospholipid/glycerol acyltransferase" evidence="3">
    <location>
        <begin position="43"/>
        <end position="160"/>
    </location>
</feature>
<keyword evidence="1 4" id="KW-0808">Transferase</keyword>
<keyword evidence="5" id="KW-1185">Reference proteome</keyword>
<evidence type="ECO:0000313" key="4">
    <source>
        <dbReference type="EMBL" id="SDP73856.1"/>
    </source>
</evidence>